<dbReference type="Proteomes" id="UP000318833">
    <property type="component" value="Unassembled WGS sequence"/>
</dbReference>
<dbReference type="AlphaFoldDB" id="A0A554VAN5"/>
<proteinExistence type="predicted"/>
<evidence type="ECO:0000259" key="2">
    <source>
        <dbReference type="Pfam" id="PF20041"/>
    </source>
</evidence>
<protein>
    <submittedName>
        <fullName evidence="3">Type IV secretion protein Rhs</fullName>
    </submittedName>
</protein>
<accession>A0A554VAN5</accession>
<comment type="caution">
    <text evidence="3">The sequence shown here is derived from an EMBL/GenBank/DDBJ whole genome shotgun (WGS) entry which is preliminary data.</text>
</comment>
<dbReference type="RefSeq" id="WP_143919092.1">
    <property type="nucleotide sequence ID" value="NZ_CANMXV010000089.1"/>
</dbReference>
<dbReference type="OrthoDB" id="2972467at2"/>
<dbReference type="NCBIfam" id="TIGR03696">
    <property type="entry name" value="Rhs_assc_core"/>
    <property type="match status" value="1"/>
</dbReference>
<keyword evidence="4" id="KW-1185">Reference proteome</keyword>
<gene>
    <name evidence="3" type="ORF">FOF46_29860</name>
</gene>
<keyword evidence="1" id="KW-0732">Signal</keyword>
<organism evidence="3 4">
    <name type="scientific">Aquimarina algiphila</name>
    <dbReference type="NCBI Taxonomy" id="2047982"/>
    <lineage>
        <taxon>Bacteria</taxon>
        <taxon>Pseudomonadati</taxon>
        <taxon>Bacteroidota</taxon>
        <taxon>Flavobacteriia</taxon>
        <taxon>Flavobacteriales</taxon>
        <taxon>Flavobacteriaceae</taxon>
        <taxon>Aquimarina</taxon>
    </lineage>
</organism>
<evidence type="ECO:0000256" key="1">
    <source>
        <dbReference type="SAM" id="SignalP"/>
    </source>
</evidence>
<dbReference type="InterPro" id="IPR022385">
    <property type="entry name" value="Rhs_assc_core"/>
</dbReference>
<sequence length="1225" mass="135535">MKKQIIYSIVMLLMGLQIQAQVVLSDKNYVHTTVPQTAVTITDMENVSCANANDIDNTIESVTYYDGLGRPIQQRAIKASPTGKDIVTHMQYDAYGRQDKQYLPFEANNTVGSYKTVDVNTDINAYYKNTYSDDFPGITTNLGDVNAYSESVFEASPLNRVTEQGAPGKAWKADPNSDTDHTIKFDWGTNIANEVVNFTVNFTGGDTQKPELVQNNHYAPNKLYVTIIKDENWTPTDGGLHTTKEYKDKQGRVVLKRTYASTPSATSEAHDTYYVYDSYGNLTYVIPPKVTTADGISNTELSELCYQYTYDHRNRLIEKKIPGKGKEYIIYNTLDQPVLTQDANLRAKSRWLFTKYDVFGRVAYTGLIENGSTEALLRNKTSSSTYETYETKTTSPTTIAGTPIYYTKDAYPVSIYKVLTINYYDDYTFDIDGLTNPGTVYGRTIDTNTKSLPTGIKVRVLDSNDWITTVTYYDDKSRPIYVASKNEYLNTIDIIESKLDFVGKVEETKTTHTKGSNTAIVIINKFEYDHIGRLLTQTQKINAQDTEQIVSNTYDALGQLKQKDVGGVANASEANSPLQNVNYKYNVRGWLKTINEGTTVNGDLFGFALDYNTGTNPLYNGNISATSWQTANDNVNRSYNYTYDELNRIITGISNDGKYNLSNVSYDKIGNILSLNRTGHLNTNATSFGDMDVLSYTYNAGNKLLKVADTANKTFGFKDGTNTNDDFTYDDNGNVTIDRNKGITNITYNHLNLPKTVSISNAQGTGNITYIYDATGAKLKKIAPSGGSFTETEYAGNYIYKNGNLEFFNHPEGYVEKEADGYKYVYQFKDHLDNVRLSYTKNDTGNLEIIEENNYYPFGLEHEGYNNTISSLGNSTAQLLKFGGKEEQNELGLEWLDFEARNYDPSIARWTSIDPVTHFNMSTYNAFDSNPVYFADPSGTTTVNSIQEAWDATGSNGSTTWNSNGKGGFCDDCPKEGQTKQVPGPQLGVDGPLGSETQYYHAGGGGKFRDAGAGWYSQKKYFELFRPTIRAIGQGRASIESLHNYGFTDEVLTAMIGWAIQAYDYYGGETPLARGNIIAMDFDSPVFMLASLRAVATSFLGSSPSGYKAAIAAFNAGKRGGAAVELIMPNGKTFVSLSTGSPKLTDEMLGILMGVQKGNRVDWLGACGEIANIQKARAAGYSWGQISQGTFNAYNVGGKFGKVTGSIKPICAGCNDVIQYISTLK</sequence>
<feature type="chain" id="PRO_5021840405" evidence="1">
    <location>
        <begin position="21"/>
        <end position="1225"/>
    </location>
</feature>
<feature type="domain" description="DUF6443" evidence="2">
    <location>
        <begin position="45"/>
        <end position="184"/>
    </location>
</feature>
<feature type="signal peptide" evidence="1">
    <location>
        <begin position="1"/>
        <end position="20"/>
    </location>
</feature>
<reference evidence="3 4" key="1">
    <citation type="submission" date="2019-07" db="EMBL/GenBank/DDBJ databases">
        <title>The draft genome sequence of Aquimarina algiphila M91.</title>
        <authorList>
            <person name="Meng X."/>
        </authorList>
    </citation>
    <scope>NUCLEOTIDE SEQUENCE [LARGE SCALE GENOMIC DNA]</scope>
    <source>
        <strain evidence="3 4">M91</strain>
    </source>
</reference>
<dbReference type="Pfam" id="PF20041">
    <property type="entry name" value="DUF6443"/>
    <property type="match status" value="1"/>
</dbReference>
<evidence type="ECO:0000313" key="3">
    <source>
        <dbReference type="EMBL" id="TSE03178.1"/>
    </source>
</evidence>
<name>A0A554VAN5_9FLAO</name>
<dbReference type="InterPro" id="IPR045619">
    <property type="entry name" value="DUF6443"/>
</dbReference>
<dbReference type="EMBL" id="VLNR01000123">
    <property type="protein sequence ID" value="TSE03178.1"/>
    <property type="molecule type" value="Genomic_DNA"/>
</dbReference>
<dbReference type="Gene3D" id="2.180.10.10">
    <property type="entry name" value="RHS repeat-associated core"/>
    <property type="match status" value="1"/>
</dbReference>
<evidence type="ECO:0000313" key="4">
    <source>
        <dbReference type="Proteomes" id="UP000318833"/>
    </source>
</evidence>